<evidence type="ECO:0000313" key="14">
    <source>
        <dbReference type="Proteomes" id="UP001367508"/>
    </source>
</evidence>
<dbReference type="EMBL" id="JAYMYQ010000002">
    <property type="protein sequence ID" value="KAK7351264.1"/>
    <property type="molecule type" value="Genomic_DNA"/>
</dbReference>
<comment type="subcellular location">
    <subcellularLocation>
        <location evidence="2">Cytoplasm</location>
    </subcellularLocation>
    <subcellularLocation>
        <location evidence="1">Nucleus</location>
    </subcellularLocation>
</comment>
<dbReference type="Pfam" id="PF10258">
    <property type="entry name" value="PHAX_RNA-bd"/>
    <property type="match status" value="1"/>
</dbReference>
<keyword evidence="6" id="KW-0963">Cytoplasm</keyword>
<evidence type="ECO:0000256" key="10">
    <source>
        <dbReference type="ARBA" id="ARBA00030834"/>
    </source>
</evidence>
<comment type="caution">
    <text evidence="13">The sequence shown here is derived from an EMBL/GenBank/DDBJ whole genome shotgun (WGS) entry which is preliminary data.</text>
</comment>
<organism evidence="13 14">
    <name type="scientific">Canavalia gladiata</name>
    <name type="common">Sword bean</name>
    <name type="synonym">Dolichos gladiatus</name>
    <dbReference type="NCBI Taxonomy" id="3824"/>
    <lineage>
        <taxon>Eukaryota</taxon>
        <taxon>Viridiplantae</taxon>
        <taxon>Streptophyta</taxon>
        <taxon>Embryophyta</taxon>
        <taxon>Tracheophyta</taxon>
        <taxon>Spermatophyta</taxon>
        <taxon>Magnoliopsida</taxon>
        <taxon>eudicotyledons</taxon>
        <taxon>Gunneridae</taxon>
        <taxon>Pentapetalae</taxon>
        <taxon>rosids</taxon>
        <taxon>fabids</taxon>
        <taxon>Fabales</taxon>
        <taxon>Fabaceae</taxon>
        <taxon>Papilionoideae</taxon>
        <taxon>50 kb inversion clade</taxon>
        <taxon>NPAAA clade</taxon>
        <taxon>indigoferoid/millettioid clade</taxon>
        <taxon>Phaseoleae</taxon>
        <taxon>Canavalia</taxon>
    </lineage>
</organism>
<evidence type="ECO:0000256" key="8">
    <source>
        <dbReference type="ARBA" id="ARBA00022927"/>
    </source>
</evidence>
<dbReference type="InterPro" id="IPR039047">
    <property type="entry name" value="PHAX"/>
</dbReference>
<evidence type="ECO:0000256" key="5">
    <source>
        <dbReference type="ARBA" id="ARBA00022448"/>
    </source>
</evidence>
<dbReference type="InterPro" id="IPR038092">
    <property type="entry name" value="PHAX_RNA-binding_sf"/>
</dbReference>
<feature type="compositionally biased region" description="Polar residues" evidence="11">
    <location>
        <begin position="104"/>
        <end position="123"/>
    </location>
</feature>
<keyword evidence="7" id="KW-0694">RNA-binding</keyword>
<evidence type="ECO:0000256" key="1">
    <source>
        <dbReference type="ARBA" id="ARBA00004123"/>
    </source>
</evidence>
<dbReference type="PANTHER" id="PTHR13135:SF0">
    <property type="entry name" value="PHOSPHORYLATED ADAPTER RNA EXPORT PROTEIN"/>
    <property type="match status" value="1"/>
</dbReference>
<comment type="similarity">
    <text evidence="3">Belongs to the PHAX family.</text>
</comment>
<keyword evidence="14" id="KW-1185">Reference proteome</keyword>
<evidence type="ECO:0000256" key="3">
    <source>
        <dbReference type="ARBA" id="ARBA00006094"/>
    </source>
</evidence>
<dbReference type="GO" id="GO:0005634">
    <property type="term" value="C:nucleus"/>
    <property type="evidence" value="ECO:0007669"/>
    <property type="project" value="UniProtKB-SubCell"/>
</dbReference>
<accession>A0AAN9ME99</accession>
<dbReference type="GO" id="GO:0015031">
    <property type="term" value="P:protein transport"/>
    <property type="evidence" value="ECO:0007669"/>
    <property type="project" value="UniProtKB-KW"/>
</dbReference>
<evidence type="ECO:0000256" key="6">
    <source>
        <dbReference type="ARBA" id="ARBA00022490"/>
    </source>
</evidence>
<evidence type="ECO:0000256" key="4">
    <source>
        <dbReference type="ARBA" id="ARBA00016856"/>
    </source>
</evidence>
<gene>
    <name evidence="13" type="ORF">VNO77_10578</name>
</gene>
<proteinExistence type="inferred from homology"/>
<dbReference type="Gene3D" id="1.10.10.1440">
    <property type="entry name" value="PHAX RNA-binding domain"/>
    <property type="match status" value="1"/>
</dbReference>
<dbReference type="GO" id="GO:0003723">
    <property type="term" value="F:RNA binding"/>
    <property type="evidence" value="ECO:0007669"/>
    <property type="project" value="UniProtKB-KW"/>
</dbReference>
<dbReference type="InterPro" id="IPR019385">
    <property type="entry name" value="PHAX_RNA-binding_domain"/>
</dbReference>
<feature type="region of interest" description="Disordered" evidence="11">
    <location>
        <begin position="279"/>
        <end position="340"/>
    </location>
</feature>
<evidence type="ECO:0000256" key="11">
    <source>
        <dbReference type="SAM" id="MobiDB-lite"/>
    </source>
</evidence>
<evidence type="ECO:0000256" key="2">
    <source>
        <dbReference type="ARBA" id="ARBA00004496"/>
    </source>
</evidence>
<dbReference type="Proteomes" id="UP001367508">
    <property type="component" value="Unassembled WGS sequence"/>
</dbReference>
<evidence type="ECO:0000256" key="7">
    <source>
        <dbReference type="ARBA" id="ARBA00022884"/>
    </source>
</evidence>
<dbReference type="PANTHER" id="PTHR13135">
    <property type="entry name" value="CYTOSOLIC RESINIFERATOXIN BINDING PROTEIN RBP-26"/>
    <property type="match status" value="1"/>
</dbReference>
<dbReference type="GO" id="GO:0006408">
    <property type="term" value="P:snRNA export from nucleus"/>
    <property type="evidence" value="ECO:0007669"/>
    <property type="project" value="InterPro"/>
</dbReference>
<dbReference type="GO" id="GO:0005737">
    <property type="term" value="C:cytoplasm"/>
    <property type="evidence" value="ECO:0007669"/>
    <property type="project" value="UniProtKB-SubCell"/>
</dbReference>
<reference evidence="13 14" key="1">
    <citation type="submission" date="2024-01" db="EMBL/GenBank/DDBJ databases">
        <title>The genomes of 5 underutilized Papilionoideae crops provide insights into root nodulation and disease resistanc.</title>
        <authorList>
            <person name="Jiang F."/>
        </authorList>
    </citation>
    <scope>NUCLEOTIDE SEQUENCE [LARGE SCALE GENOMIC DNA]</scope>
    <source>
        <strain evidence="13">LVBAO_FW01</strain>
        <tissue evidence="13">Leaves</tissue>
    </source>
</reference>
<dbReference type="AlphaFoldDB" id="A0AAN9ME99"/>
<keyword evidence="8" id="KW-0653">Protein transport</keyword>
<evidence type="ECO:0000313" key="13">
    <source>
        <dbReference type="EMBL" id="KAK7351264.1"/>
    </source>
</evidence>
<keyword evidence="5" id="KW-0813">Transport</keyword>
<keyword evidence="9" id="KW-0539">Nucleus</keyword>
<sequence>MLPSISNTDPKPNRDLSTPLLLKRRSRNSLQLFTLPLKQLFSCYCLGFGSFLSLCTLHRLELLLFVMEEGDNILDAIYEEDNFDDVDDDVHMVDVEEGELVEPDSQNALGQSSAGDINDANQEPRSKNRRRKKRNKRKKGSGSNAGDINSFSLLSHLVQWFCLILFPCCSLLVDEEKEIMNEGNDISFFPDLKIFVDTCRQLKEKKSYMVYTAVGCLGVSALSDLIKEVDAIQACGGQKTVDGKRFRTGGGILWSILKVREPKVYKEIMKKTKEFEKQFRQPNVKQRPVPEKEDSSQEVPFSFAGRAQGNVSDGGFLAPQMQSQHEPAMSEEKPISVRDRLRIPVSYDDDLLGENTVNGAT</sequence>
<feature type="domain" description="Phosphorylated adapter RNA export protein RNA-binding" evidence="12">
    <location>
        <begin position="196"/>
        <end position="274"/>
    </location>
</feature>
<name>A0AAN9ME99_CANGL</name>
<feature type="compositionally biased region" description="Basic residues" evidence="11">
    <location>
        <begin position="127"/>
        <end position="140"/>
    </location>
</feature>
<evidence type="ECO:0000259" key="12">
    <source>
        <dbReference type="Pfam" id="PF10258"/>
    </source>
</evidence>
<feature type="region of interest" description="Disordered" evidence="11">
    <location>
        <begin position="101"/>
        <end position="144"/>
    </location>
</feature>
<evidence type="ECO:0000256" key="9">
    <source>
        <dbReference type="ARBA" id="ARBA00023242"/>
    </source>
</evidence>
<protein>
    <recommendedName>
        <fullName evidence="4">Phosphorylated adapter RNA export protein</fullName>
    </recommendedName>
    <alternativeName>
        <fullName evidence="10">RNA U small nuclear RNA export adapter protein</fullName>
    </alternativeName>
</protein>
<feature type="compositionally biased region" description="Basic and acidic residues" evidence="11">
    <location>
        <begin position="328"/>
        <end position="340"/>
    </location>
</feature>